<dbReference type="GO" id="GO:0004497">
    <property type="term" value="F:monooxygenase activity"/>
    <property type="evidence" value="ECO:0007669"/>
    <property type="project" value="UniProtKB-KW"/>
</dbReference>
<name>A0A7N0UZL3_KALFE</name>
<dbReference type="PRINTS" id="PR00385">
    <property type="entry name" value="P450"/>
</dbReference>
<evidence type="ECO:0000313" key="6">
    <source>
        <dbReference type="EnsemblPlants" id="Kaladp0093s0052.2.v1.1"/>
    </source>
</evidence>
<keyword evidence="5" id="KW-0560">Oxidoreductase</keyword>
<accession>A0A7N0UZL3</accession>
<proteinExistence type="inferred from homology"/>
<dbReference type="InterPro" id="IPR001128">
    <property type="entry name" value="Cyt_P450"/>
</dbReference>
<keyword evidence="5" id="KW-0503">Monooxygenase</keyword>
<comment type="cofactor">
    <cofactor evidence="4">
        <name>heme</name>
        <dbReference type="ChEBI" id="CHEBI:30413"/>
    </cofactor>
</comment>
<protein>
    <recommendedName>
        <fullName evidence="8">Cytochrome P450</fullName>
    </recommendedName>
</protein>
<dbReference type="Pfam" id="PF00067">
    <property type="entry name" value="p450"/>
    <property type="match status" value="1"/>
</dbReference>
<evidence type="ECO:0008006" key="8">
    <source>
        <dbReference type="Google" id="ProtNLM"/>
    </source>
</evidence>
<organism evidence="6 7">
    <name type="scientific">Kalanchoe fedtschenkoi</name>
    <name type="common">Lavender scallops</name>
    <name type="synonym">South American air plant</name>
    <dbReference type="NCBI Taxonomy" id="63787"/>
    <lineage>
        <taxon>Eukaryota</taxon>
        <taxon>Viridiplantae</taxon>
        <taxon>Streptophyta</taxon>
        <taxon>Embryophyta</taxon>
        <taxon>Tracheophyta</taxon>
        <taxon>Spermatophyta</taxon>
        <taxon>Magnoliopsida</taxon>
        <taxon>eudicotyledons</taxon>
        <taxon>Gunneridae</taxon>
        <taxon>Pentapetalae</taxon>
        <taxon>Saxifragales</taxon>
        <taxon>Crassulaceae</taxon>
        <taxon>Kalanchoe</taxon>
    </lineage>
</organism>
<dbReference type="SUPFAM" id="SSF48264">
    <property type="entry name" value="Cytochrome P450"/>
    <property type="match status" value="1"/>
</dbReference>
<keyword evidence="2 4" id="KW-0479">Metal-binding</keyword>
<dbReference type="AlphaFoldDB" id="A0A7N0UZL3"/>
<comment type="similarity">
    <text evidence="1 5">Belongs to the cytochrome P450 family.</text>
</comment>
<dbReference type="Gramene" id="Kaladp0093s0052.2.v1.1">
    <property type="protein sequence ID" value="Kaladp0093s0052.2.v1.1"/>
    <property type="gene ID" value="Kaladp0093s0052.v1.1"/>
</dbReference>
<evidence type="ECO:0000256" key="1">
    <source>
        <dbReference type="ARBA" id="ARBA00010617"/>
    </source>
</evidence>
<dbReference type="InterPro" id="IPR002401">
    <property type="entry name" value="Cyt_P450_E_grp-I"/>
</dbReference>
<dbReference type="PANTHER" id="PTHR47955">
    <property type="entry name" value="CYTOCHROME P450 FAMILY 71 PROTEIN"/>
    <property type="match status" value="1"/>
</dbReference>
<reference evidence="6" key="1">
    <citation type="submission" date="2021-01" db="UniProtKB">
        <authorList>
            <consortium name="EnsemblPlants"/>
        </authorList>
    </citation>
    <scope>IDENTIFICATION</scope>
</reference>
<dbReference type="OMA" id="KKQRQIG"/>
<dbReference type="CDD" id="cd11072">
    <property type="entry name" value="CYP71-like"/>
    <property type="match status" value="1"/>
</dbReference>
<keyword evidence="7" id="KW-1185">Reference proteome</keyword>
<dbReference type="GO" id="GO:0005506">
    <property type="term" value="F:iron ion binding"/>
    <property type="evidence" value="ECO:0007669"/>
    <property type="project" value="InterPro"/>
</dbReference>
<keyword evidence="4 5" id="KW-0349">Heme</keyword>
<dbReference type="GO" id="GO:0020037">
    <property type="term" value="F:heme binding"/>
    <property type="evidence" value="ECO:0007669"/>
    <property type="project" value="InterPro"/>
</dbReference>
<evidence type="ECO:0000256" key="4">
    <source>
        <dbReference type="PIRSR" id="PIRSR602401-1"/>
    </source>
</evidence>
<dbReference type="Gene3D" id="1.10.630.10">
    <property type="entry name" value="Cytochrome P450"/>
    <property type="match status" value="1"/>
</dbReference>
<dbReference type="Proteomes" id="UP000594263">
    <property type="component" value="Unplaced"/>
</dbReference>
<dbReference type="EnsemblPlants" id="Kaladp0093s0052.1.v1.1">
    <property type="protein sequence ID" value="Kaladp0093s0052.1.v1.1"/>
    <property type="gene ID" value="Kaladp0093s0052.v1.1"/>
</dbReference>
<dbReference type="EnsemblPlants" id="Kaladp0093s0052.2.v1.1">
    <property type="protein sequence ID" value="Kaladp0093s0052.2.v1.1"/>
    <property type="gene ID" value="Kaladp0093s0052.v1.1"/>
</dbReference>
<feature type="binding site" description="axial binding residue" evidence="4">
    <location>
        <position position="451"/>
    </location>
    <ligand>
        <name>heme</name>
        <dbReference type="ChEBI" id="CHEBI:30413"/>
    </ligand>
    <ligandPart>
        <name>Fe</name>
        <dbReference type="ChEBI" id="CHEBI:18248"/>
    </ligandPart>
</feature>
<evidence type="ECO:0000256" key="2">
    <source>
        <dbReference type="ARBA" id="ARBA00022723"/>
    </source>
</evidence>
<dbReference type="FunFam" id="1.10.630.10:FF:000011">
    <property type="entry name" value="Cytochrome P450 83B1"/>
    <property type="match status" value="1"/>
</dbReference>
<dbReference type="GO" id="GO:0016705">
    <property type="term" value="F:oxidoreductase activity, acting on paired donors, with incorporation or reduction of molecular oxygen"/>
    <property type="evidence" value="ECO:0007669"/>
    <property type="project" value="InterPro"/>
</dbReference>
<dbReference type="InterPro" id="IPR036396">
    <property type="entry name" value="Cyt_P450_sf"/>
</dbReference>
<sequence length="510" mass="57687">MAILFYDSSIMSPMILALLLLASLGCLFGLARRRQQCRPLTPWRLPVIGNFHQLTSLPHRGLHNLSQIYGRMMIVYFGSAPYFVISSADLAREVTKTHDYHFSNRVKSTASRLLFAGSDDLVFSPNSHFRRQAKKLCVNELLSTKRVQSFYYIIEEEVAELVAKIRFSCQDGHSDIDLSSLFIGVANNIVCRAVLGQKCTDGGNGDGTMGELVKEATELLTAFSFGDFFPFLAWLDSLVGFNKKGIQISQALHEFLDRVIDEHEIQPPACRTEDGENNRKDFVQIITELQKNDMSGLQFTRDNIKAILLDMFLAGTDTSAASMEWTMAELAKHPRIMKKVQDEVQSVVGEQPKITEHHINRMKYLHCVVKESLRLHAPFILGRQTFTDLTLGGFKIPANSSALINSWAIHRDPLIWDRPLEFLPERFMDRSSDYKGQDHNYIPFGQGRRSCPGAHFSVSEIEYALANLLFWFNWELPDGMAAEELDMSETAAQVSHKKLPLRLVPVPKAV</sequence>
<dbReference type="Gramene" id="Kaladp0093s0052.1.v1.1">
    <property type="protein sequence ID" value="Kaladp0093s0052.1.v1.1"/>
    <property type="gene ID" value="Kaladp0093s0052.v1.1"/>
</dbReference>
<evidence type="ECO:0000256" key="5">
    <source>
        <dbReference type="RuleBase" id="RU000461"/>
    </source>
</evidence>
<dbReference type="PROSITE" id="PS00086">
    <property type="entry name" value="CYTOCHROME_P450"/>
    <property type="match status" value="1"/>
</dbReference>
<dbReference type="InterPro" id="IPR017972">
    <property type="entry name" value="Cyt_P450_CS"/>
</dbReference>
<dbReference type="PRINTS" id="PR00463">
    <property type="entry name" value="EP450I"/>
</dbReference>
<evidence type="ECO:0000313" key="7">
    <source>
        <dbReference type="Proteomes" id="UP000594263"/>
    </source>
</evidence>
<dbReference type="PANTHER" id="PTHR47955:SF18">
    <property type="entry name" value="CYTOCHROME P450 71A1-LIKE"/>
    <property type="match status" value="1"/>
</dbReference>
<keyword evidence="3 4" id="KW-0408">Iron</keyword>
<evidence type="ECO:0000256" key="3">
    <source>
        <dbReference type="ARBA" id="ARBA00023004"/>
    </source>
</evidence>